<dbReference type="Gene3D" id="1.20.1250.20">
    <property type="entry name" value="MFS general substrate transporter like domains"/>
    <property type="match status" value="1"/>
</dbReference>
<dbReference type="InterPro" id="IPR020846">
    <property type="entry name" value="MFS_dom"/>
</dbReference>
<dbReference type="PANTHER" id="PTHR42718">
    <property type="entry name" value="MAJOR FACILITATOR SUPERFAMILY MULTIDRUG TRANSPORTER MFSC"/>
    <property type="match status" value="1"/>
</dbReference>
<feature type="transmembrane region" description="Helical" evidence="8">
    <location>
        <begin position="218"/>
        <end position="234"/>
    </location>
</feature>
<dbReference type="InterPro" id="IPR011701">
    <property type="entry name" value="MFS"/>
</dbReference>
<dbReference type="FunFam" id="1.20.1250.20:FF:000503">
    <property type="entry name" value="Drug resistance transporter, EmrB/QacA subfamily"/>
    <property type="match status" value="1"/>
</dbReference>
<feature type="transmembrane region" description="Helical" evidence="8">
    <location>
        <begin position="157"/>
        <end position="179"/>
    </location>
</feature>
<dbReference type="Gene3D" id="1.20.1720.10">
    <property type="entry name" value="Multidrug resistance protein D"/>
    <property type="match status" value="1"/>
</dbReference>
<sequence length="457" mass="49342">MKKYVLLAATLASFLTPFMGSAVNLAVPAIGREFHLEALMLNWIVTSYLLASSVFLLPFGRAADLYGRKKVFLAGIITYTLLSLLSGLATSGEMLILFRILHGIGGAMIFGTGVAILTGVFPPQERGKVLGINVAAVYTGLSLGPVVGGFLTHQLGWRYIFLLNFLLGLIVVLVTVFKLKGEWRDGRGEKYDPAGAVLYSLGMTALMYGIAAVNSAPHAPWVLLLGVVLLASFIRQELRYRYPLLNLNLFRNLVFAFSNLAALIHYSATFAVGFLLSLYLQVVRGLDAQTAGFILLAQPILMALLSPLAGRLSDRVEPRLLASLGMALSFAGLFLFSLINKTTPLWTIMGYLVLLGIGFALFSSPNTNAVMSAVEKRYYGVASATLGTMRLVGQALSMALVTFFFGLYLKGTAITPAASPLLLKSMHISFLLFAVLCAGGVFFSLARGEVREKEGRL</sequence>
<dbReference type="GO" id="GO:0005886">
    <property type="term" value="C:plasma membrane"/>
    <property type="evidence" value="ECO:0007669"/>
    <property type="project" value="UniProtKB-SubCell"/>
</dbReference>
<evidence type="ECO:0000256" key="8">
    <source>
        <dbReference type="SAM" id="Phobius"/>
    </source>
</evidence>
<dbReference type="InterPro" id="IPR004638">
    <property type="entry name" value="EmrB-like"/>
</dbReference>
<evidence type="ECO:0000313" key="12">
    <source>
        <dbReference type="Proteomes" id="UP000271256"/>
    </source>
</evidence>
<dbReference type="Pfam" id="PF07690">
    <property type="entry name" value="MFS_1"/>
    <property type="match status" value="1"/>
</dbReference>
<proteinExistence type="inferred from homology"/>
<keyword evidence="7 8" id="KW-0472">Membrane</keyword>
<feature type="transmembrane region" description="Helical" evidence="8">
    <location>
        <begin position="96"/>
        <end position="117"/>
    </location>
</feature>
<evidence type="ECO:0000259" key="10">
    <source>
        <dbReference type="PROSITE" id="PS50850"/>
    </source>
</evidence>
<keyword evidence="6 8" id="KW-1133">Transmembrane helix</keyword>
<dbReference type="EMBL" id="RBWE01000001">
    <property type="protein sequence ID" value="RKO68040.1"/>
    <property type="molecule type" value="Genomic_DNA"/>
</dbReference>
<dbReference type="SUPFAM" id="SSF103473">
    <property type="entry name" value="MFS general substrate transporter"/>
    <property type="match status" value="1"/>
</dbReference>
<feature type="transmembrane region" description="Helical" evidence="8">
    <location>
        <begin position="345"/>
        <end position="363"/>
    </location>
</feature>
<feature type="transmembrane region" description="Helical" evidence="8">
    <location>
        <begin position="384"/>
        <end position="408"/>
    </location>
</feature>
<evidence type="ECO:0000256" key="1">
    <source>
        <dbReference type="ARBA" id="ARBA00004651"/>
    </source>
</evidence>
<keyword evidence="4" id="KW-1003">Cell membrane</keyword>
<evidence type="ECO:0000256" key="7">
    <source>
        <dbReference type="ARBA" id="ARBA00023136"/>
    </source>
</evidence>
<evidence type="ECO:0000313" key="11">
    <source>
        <dbReference type="EMBL" id="RKO68040.1"/>
    </source>
</evidence>
<feature type="transmembrane region" description="Helical" evidence="8">
    <location>
        <begin position="129"/>
        <end position="151"/>
    </location>
</feature>
<organism evidence="11 12">
    <name type="scientific">Desulfofundulus salinus</name>
    <dbReference type="NCBI Taxonomy" id="2419843"/>
    <lineage>
        <taxon>Bacteria</taxon>
        <taxon>Bacillati</taxon>
        <taxon>Bacillota</taxon>
        <taxon>Clostridia</taxon>
        <taxon>Eubacteriales</taxon>
        <taxon>Peptococcaceae</taxon>
        <taxon>Desulfofundulus</taxon>
    </lineage>
</organism>
<comment type="subcellular location">
    <subcellularLocation>
        <location evidence="1">Cell membrane</location>
        <topology evidence="1">Multi-pass membrane protein</topology>
    </subcellularLocation>
</comment>
<feature type="transmembrane region" description="Helical" evidence="8">
    <location>
        <begin position="191"/>
        <end position="212"/>
    </location>
</feature>
<reference evidence="11 12" key="1">
    <citation type="submission" date="2018-10" db="EMBL/GenBank/DDBJ databases">
        <authorList>
            <person name="Grouzdev D.S."/>
            <person name="Krutkina M.S."/>
            <person name="Tourova T.P."/>
            <person name="Nazina T.N."/>
        </authorList>
    </citation>
    <scope>NUCLEOTIDE SEQUENCE [LARGE SCALE GENOMIC DNA]</scope>
    <source>
        <strain evidence="11 12">435</strain>
    </source>
</reference>
<comment type="caution">
    <text evidence="11">The sequence shown here is derived from an EMBL/GenBank/DDBJ whole genome shotgun (WGS) entry which is preliminary data.</text>
</comment>
<feature type="transmembrane region" description="Helical" evidence="8">
    <location>
        <begin position="291"/>
        <end position="308"/>
    </location>
</feature>
<dbReference type="CDD" id="cd17321">
    <property type="entry name" value="MFS_MMR_MDR_like"/>
    <property type="match status" value="1"/>
</dbReference>
<feature type="transmembrane region" description="Helical" evidence="8">
    <location>
        <begin position="428"/>
        <end position="446"/>
    </location>
</feature>
<keyword evidence="12" id="KW-1185">Reference proteome</keyword>
<keyword evidence="3" id="KW-0813">Transport</keyword>
<feature type="transmembrane region" description="Helical" evidence="8">
    <location>
        <begin position="254"/>
        <end position="279"/>
    </location>
</feature>
<accession>A0A494X509</accession>
<dbReference type="PROSITE" id="PS50850">
    <property type="entry name" value="MFS"/>
    <property type="match status" value="1"/>
</dbReference>
<evidence type="ECO:0000256" key="5">
    <source>
        <dbReference type="ARBA" id="ARBA00022692"/>
    </source>
</evidence>
<dbReference type="AlphaFoldDB" id="A0A494X509"/>
<dbReference type="InterPro" id="IPR036259">
    <property type="entry name" value="MFS_trans_sf"/>
</dbReference>
<dbReference type="OrthoDB" id="102502at2"/>
<feature type="transmembrane region" description="Helical" evidence="8">
    <location>
        <begin position="71"/>
        <end position="90"/>
    </location>
</feature>
<feature type="chain" id="PRO_5019772273" evidence="9">
    <location>
        <begin position="23"/>
        <end position="457"/>
    </location>
</feature>
<dbReference type="NCBIfam" id="TIGR00711">
    <property type="entry name" value="efflux_EmrB"/>
    <property type="match status" value="1"/>
</dbReference>
<protein>
    <submittedName>
        <fullName evidence="11">DHA2 family efflux MFS transporter permease subunit</fullName>
    </submittedName>
</protein>
<comment type="similarity">
    <text evidence="2">Belongs to the major facilitator superfamily. EmrB family.</text>
</comment>
<feature type="transmembrane region" description="Helical" evidence="8">
    <location>
        <begin position="320"/>
        <end position="339"/>
    </location>
</feature>
<feature type="signal peptide" evidence="9">
    <location>
        <begin position="1"/>
        <end position="22"/>
    </location>
</feature>
<name>A0A494X509_9FIRM</name>
<evidence type="ECO:0000256" key="2">
    <source>
        <dbReference type="ARBA" id="ARBA00008537"/>
    </source>
</evidence>
<keyword evidence="5 8" id="KW-0812">Transmembrane</keyword>
<evidence type="ECO:0000256" key="9">
    <source>
        <dbReference type="SAM" id="SignalP"/>
    </source>
</evidence>
<feature type="domain" description="Major facilitator superfamily (MFS) profile" evidence="10">
    <location>
        <begin position="5"/>
        <end position="452"/>
    </location>
</feature>
<dbReference type="PANTHER" id="PTHR42718:SF9">
    <property type="entry name" value="MAJOR FACILITATOR SUPERFAMILY MULTIDRUG TRANSPORTER MFSC"/>
    <property type="match status" value="1"/>
</dbReference>
<keyword evidence="9" id="KW-0732">Signal</keyword>
<feature type="transmembrane region" description="Helical" evidence="8">
    <location>
        <begin position="38"/>
        <end position="59"/>
    </location>
</feature>
<evidence type="ECO:0000256" key="3">
    <source>
        <dbReference type="ARBA" id="ARBA00022448"/>
    </source>
</evidence>
<gene>
    <name evidence="11" type="ORF">D7024_02160</name>
</gene>
<dbReference type="GO" id="GO:0022857">
    <property type="term" value="F:transmembrane transporter activity"/>
    <property type="evidence" value="ECO:0007669"/>
    <property type="project" value="InterPro"/>
</dbReference>
<evidence type="ECO:0000256" key="4">
    <source>
        <dbReference type="ARBA" id="ARBA00022475"/>
    </source>
</evidence>
<dbReference type="Proteomes" id="UP000271256">
    <property type="component" value="Unassembled WGS sequence"/>
</dbReference>
<evidence type="ECO:0000256" key="6">
    <source>
        <dbReference type="ARBA" id="ARBA00022989"/>
    </source>
</evidence>